<organism evidence="2 3">
    <name type="scientific">Choanephora cucurbitarum</name>
    <dbReference type="NCBI Taxonomy" id="101091"/>
    <lineage>
        <taxon>Eukaryota</taxon>
        <taxon>Fungi</taxon>
        <taxon>Fungi incertae sedis</taxon>
        <taxon>Mucoromycota</taxon>
        <taxon>Mucoromycotina</taxon>
        <taxon>Mucoromycetes</taxon>
        <taxon>Mucorales</taxon>
        <taxon>Mucorineae</taxon>
        <taxon>Choanephoraceae</taxon>
        <taxon>Choanephoroideae</taxon>
        <taxon>Choanephora</taxon>
    </lineage>
</organism>
<evidence type="ECO:0000313" key="2">
    <source>
        <dbReference type="EMBL" id="OBZ80950.1"/>
    </source>
</evidence>
<dbReference type="AlphaFoldDB" id="A0A1C7MVU7"/>
<name>A0A1C7MVU7_9FUNG</name>
<comment type="caution">
    <text evidence="2">The sequence shown here is derived from an EMBL/GenBank/DDBJ whole genome shotgun (WGS) entry which is preliminary data.</text>
</comment>
<evidence type="ECO:0008006" key="4">
    <source>
        <dbReference type="Google" id="ProtNLM"/>
    </source>
</evidence>
<dbReference type="OrthoDB" id="2285432at2759"/>
<proteinExistence type="predicted"/>
<sequence length="424" mass="46999">MSASEQSVNSPIAAVEAGVASSSSSVTSPFASPVVPLAEPTESNQDVDMNAPVEEPKKDVMININVKLTTAFLLESAQKDFAKKRNMYLIAVGDYLALSNKNPDSEDAKLAFIEQERLKKIMKDAENILESIKTMNSPPSSGQDDKKSTMVPVGLPFLQLTSDRVIKSNKESFDSAYDFCQEFEMVLEADSLSLDDSWERLLPMCLNKEERSWFEDKLKNRNYNWKTAEGILLDHIDTPFRKFLNMGRVWCMKQGKGESARTFGAKFQKARRQACLEDEVRESCLIPLSVNYGTKMPSKIEDVIALVSATTSDSTFLLENPGEAKAVAGWNSFAAGHGTPNLDKKGKKRAFVGEDTDKSKKSWNLSQAKKKKVCFGCRAPWSPGHSCPERERKIQEKVSHMAIRSGGEATHDDNTSALANMALD</sequence>
<gene>
    <name evidence="2" type="ORF">A0J61_11001</name>
</gene>
<protein>
    <recommendedName>
        <fullName evidence="4">Retrotransposon gag domain-containing protein</fullName>
    </recommendedName>
</protein>
<reference evidence="2 3" key="1">
    <citation type="submission" date="2016-03" db="EMBL/GenBank/DDBJ databases">
        <title>Choanephora cucurbitarum.</title>
        <authorList>
            <person name="Min B."/>
            <person name="Park H."/>
            <person name="Park J.-H."/>
            <person name="Shin H.-D."/>
            <person name="Choi I.-G."/>
        </authorList>
    </citation>
    <scope>NUCLEOTIDE SEQUENCE [LARGE SCALE GENOMIC DNA]</scope>
    <source>
        <strain evidence="2 3">KUS-F28377</strain>
    </source>
</reference>
<dbReference type="Proteomes" id="UP000093000">
    <property type="component" value="Unassembled WGS sequence"/>
</dbReference>
<evidence type="ECO:0000256" key="1">
    <source>
        <dbReference type="SAM" id="MobiDB-lite"/>
    </source>
</evidence>
<feature type="region of interest" description="Disordered" evidence="1">
    <location>
        <begin position="22"/>
        <end position="49"/>
    </location>
</feature>
<feature type="compositionally biased region" description="Low complexity" evidence="1">
    <location>
        <begin position="22"/>
        <end position="36"/>
    </location>
</feature>
<keyword evidence="3" id="KW-1185">Reference proteome</keyword>
<accession>A0A1C7MVU7</accession>
<evidence type="ECO:0000313" key="3">
    <source>
        <dbReference type="Proteomes" id="UP000093000"/>
    </source>
</evidence>
<dbReference type="EMBL" id="LUGH01001579">
    <property type="protein sequence ID" value="OBZ80950.1"/>
    <property type="molecule type" value="Genomic_DNA"/>
</dbReference>
<feature type="non-terminal residue" evidence="2">
    <location>
        <position position="424"/>
    </location>
</feature>
<dbReference type="InParanoid" id="A0A1C7MVU7"/>